<evidence type="ECO:0000313" key="1">
    <source>
        <dbReference type="EMBL" id="MDF9277106.1"/>
    </source>
</evidence>
<name>A0ABT6CSP9_9MICC</name>
<accession>A0ABT6CSP9</accession>
<protein>
    <submittedName>
        <fullName evidence="1">Helix-hairpin-helix domain-containing protein</fullName>
    </submittedName>
</protein>
<evidence type="ECO:0000313" key="2">
    <source>
        <dbReference type="Proteomes" id="UP001220456"/>
    </source>
</evidence>
<organism evidence="1 2">
    <name type="scientific">Arthrobacter vasquezii</name>
    <dbReference type="NCBI Taxonomy" id="2977629"/>
    <lineage>
        <taxon>Bacteria</taxon>
        <taxon>Bacillati</taxon>
        <taxon>Actinomycetota</taxon>
        <taxon>Actinomycetes</taxon>
        <taxon>Micrococcales</taxon>
        <taxon>Micrococcaceae</taxon>
        <taxon>Arthrobacter</taxon>
    </lineage>
</organism>
<keyword evidence="2" id="KW-1185">Reference proteome</keyword>
<dbReference type="RefSeq" id="WP_277357700.1">
    <property type="nucleotide sequence ID" value="NZ_JAROKN010000007.1"/>
</dbReference>
<dbReference type="Proteomes" id="UP001220456">
    <property type="component" value="Unassembled WGS sequence"/>
</dbReference>
<proteinExistence type="predicted"/>
<reference evidence="1 2" key="1">
    <citation type="journal article" date="2023" name="Int. J. Syst. Evol. Microbiol.">
        <title>Arthrobacter vasquezii sp. nov., isolated from a soil sample from Union Glacier, Antarctica.</title>
        <authorList>
            <person name="Valenzuela-Ibaceta F."/>
            <person name="Carrasco V."/>
            <person name="Lagos-Moraga S."/>
            <person name="Dietz-Vargas C."/>
            <person name="Navarro C.A."/>
            <person name="Perez-Donoso J.M."/>
        </authorList>
    </citation>
    <scope>NUCLEOTIDE SEQUENCE [LARGE SCALE GENOMIC DNA]</scope>
    <source>
        <strain evidence="1 2">EH-1B-1</strain>
    </source>
</reference>
<dbReference type="Gene3D" id="1.10.150.20">
    <property type="entry name" value="5' to 3' exonuclease, C-terminal subdomain"/>
    <property type="match status" value="1"/>
</dbReference>
<sequence>MTDNSGASRDRGPTFDGLKIGRAATGALIDAGYDSLPDLPANLDELSDIHGVGPKALKLLMDARNL</sequence>
<dbReference type="EMBL" id="JAROKN010000007">
    <property type="protein sequence ID" value="MDF9277106.1"/>
    <property type="molecule type" value="Genomic_DNA"/>
</dbReference>
<comment type="caution">
    <text evidence="1">The sequence shown here is derived from an EMBL/GenBank/DDBJ whole genome shotgun (WGS) entry which is preliminary data.</text>
</comment>
<gene>
    <name evidence="1" type="ORF">P4U43_04790</name>
</gene>